<reference evidence="4" key="2">
    <citation type="submission" date="2021-04" db="EMBL/GenBank/DDBJ databases">
        <authorList>
            <person name="Gilroy R."/>
        </authorList>
    </citation>
    <scope>NUCLEOTIDE SEQUENCE</scope>
    <source>
        <strain evidence="4">Gambia16-554</strain>
    </source>
</reference>
<accession>A0A9D2K810</accession>
<dbReference type="Proteomes" id="UP000824115">
    <property type="component" value="Unassembled WGS sequence"/>
</dbReference>
<reference evidence="4" key="1">
    <citation type="journal article" date="2021" name="PeerJ">
        <title>Extensive microbial diversity within the chicken gut microbiome revealed by metagenomics and culture.</title>
        <authorList>
            <person name="Gilroy R."/>
            <person name="Ravi A."/>
            <person name="Getino M."/>
            <person name="Pursley I."/>
            <person name="Horton D.L."/>
            <person name="Alikhan N.F."/>
            <person name="Baker D."/>
            <person name="Gharbi K."/>
            <person name="Hall N."/>
            <person name="Watson M."/>
            <person name="Adriaenssens E.M."/>
            <person name="Foster-Nyarko E."/>
            <person name="Jarju S."/>
            <person name="Secka A."/>
            <person name="Antonio M."/>
            <person name="Oren A."/>
            <person name="Chaudhuri R.R."/>
            <person name="La Ragione R."/>
            <person name="Hildebrand F."/>
            <person name="Pallen M.J."/>
        </authorList>
    </citation>
    <scope>NUCLEOTIDE SEQUENCE</scope>
    <source>
        <strain evidence="4">Gambia16-554</strain>
    </source>
</reference>
<evidence type="ECO:0000313" key="4">
    <source>
        <dbReference type="EMBL" id="HIZ84918.1"/>
    </source>
</evidence>
<evidence type="ECO:0000313" key="5">
    <source>
        <dbReference type="Proteomes" id="UP000824115"/>
    </source>
</evidence>
<dbReference type="AlphaFoldDB" id="A0A9D2K810"/>
<dbReference type="InterPro" id="IPR005835">
    <property type="entry name" value="NTP_transferase_dom"/>
</dbReference>
<name>A0A9D2K810_9BACT</name>
<evidence type="ECO:0000259" key="3">
    <source>
        <dbReference type="Pfam" id="PF00483"/>
    </source>
</evidence>
<keyword evidence="2" id="KW-0548">Nucleotidyltransferase</keyword>
<dbReference type="SUPFAM" id="SSF53448">
    <property type="entry name" value="Nucleotide-diphospho-sugar transferases"/>
    <property type="match status" value="1"/>
</dbReference>
<dbReference type="Gene3D" id="3.90.550.10">
    <property type="entry name" value="Spore Coat Polysaccharide Biosynthesis Protein SpsA, Chain A"/>
    <property type="match status" value="1"/>
</dbReference>
<organism evidence="4 5">
    <name type="scientific">Candidatus Coprenecus stercoravium</name>
    <dbReference type="NCBI Taxonomy" id="2840735"/>
    <lineage>
        <taxon>Bacteria</taxon>
        <taxon>Pseudomonadati</taxon>
        <taxon>Bacteroidota</taxon>
        <taxon>Bacteroidia</taxon>
        <taxon>Bacteroidales</taxon>
        <taxon>Rikenellaceae</taxon>
        <taxon>Rikenellaceae incertae sedis</taxon>
        <taxon>Candidatus Coprenecus</taxon>
    </lineage>
</organism>
<evidence type="ECO:0000256" key="1">
    <source>
        <dbReference type="ARBA" id="ARBA00022679"/>
    </source>
</evidence>
<keyword evidence="1 4" id="KW-0808">Transferase</keyword>
<comment type="caution">
    <text evidence="4">The sequence shown here is derived from an EMBL/GenBank/DDBJ whole genome shotgun (WGS) entry which is preliminary data.</text>
</comment>
<dbReference type="PANTHER" id="PTHR43584:SF8">
    <property type="entry name" value="N-ACETYLMURAMATE ALPHA-1-PHOSPHATE URIDYLYLTRANSFERASE"/>
    <property type="match status" value="1"/>
</dbReference>
<dbReference type="InterPro" id="IPR029044">
    <property type="entry name" value="Nucleotide-diphossugar_trans"/>
</dbReference>
<dbReference type="Pfam" id="PF00483">
    <property type="entry name" value="NTP_transferase"/>
    <property type="match status" value="1"/>
</dbReference>
<evidence type="ECO:0000256" key="2">
    <source>
        <dbReference type="ARBA" id="ARBA00022695"/>
    </source>
</evidence>
<dbReference type="InterPro" id="IPR050065">
    <property type="entry name" value="GlmU-like"/>
</dbReference>
<gene>
    <name evidence="4" type="ORF">IAC04_00270</name>
</gene>
<dbReference type="EMBL" id="DXAW01000009">
    <property type="protein sequence ID" value="HIZ84918.1"/>
    <property type="molecule type" value="Genomic_DNA"/>
</dbReference>
<proteinExistence type="predicted"/>
<dbReference type="GO" id="GO:0016779">
    <property type="term" value="F:nucleotidyltransferase activity"/>
    <property type="evidence" value="ECO:0007669"/>
    <property type="project" value="UniProtKB-KW"/>
</dbReference>
<sequence>MTATAMILAAGLGTRLRPITDSMPKALVPYRGVPMIESLILRLKAEGFSRIVINVHHFADMIEDYIRSRDCFGADISFSDERNLLLDTGGGIRHAAMNGLLDDGPVLVHNVDIISDISLSGFYEQACGLMRTDTGTVAALLVSGRSSSRYLLTDPEGRLRGWTYPAKGLVKGVEPSDIPSLTPLAFSGIHIISPEIVSLMEDWPDKFSIIDFYLSIASTHTVQCINAPDGAEITDIGKLSRLH</sequence>
<protein>
    <submittedName>
        <fullName evidence="4">NTP transferase domain-containing protein</fullName>
    </submittedName>
</protein>
<feature type="domain" description="Nucleotidyl transferase" evidence="3">
    <location>
        <begin position="5"/>
        <end position="143"/>
    </location>
</feature>
<dbReference type="PANTHER" id="PTHR43584">
    <property type="entry name" value="NUCLEOTIDYL TRANSFERASE"/>
    <property type="match status" value="1"/>
</dbReference>